<dbReference type="EMBL" id="VCJR02000001">
    <property type="protein sequence ID" value="NHK27151.1"/>
    <property type="molecule type" value="Genomic_DNA"/>
</dbReference>
<accession>A0ABX0HHX2</accession>
<keyword evidence="3" id="KW-1185">Reference proteome</keyword>
<dbReference type="InterPro" id="IPR009061">
    <property type="entry name" value="DNA-bd_dom_put_sf"/>
</dbReference>
<comment type="caution">
    <text evidence="2">The sequence shown here is derived from an EMBL/GenBank/DDBJ whole genome shotgun (WGS) entry which is preliminary data.</text>
</comment>
<gene>
    <name evidence="2" type="ORF">FF098_004450</name>
</gene>
<feature type="domain" description="Helix-turn-helix" evidence="1">
    <location>
        <begin position="19"/>
        <end position="69"/>
    </location>
</feature>
<dbReference type="Proteomes" id="UP000818603">
    <property type="component" value="Unassembled WGS sequence"/>
</dbReference>
<name>A0ABX0HHX2_9PROT</name>
<proteinExistence type="predicted"/>
<evidence type="ECO:0000313" key="3">
    <source>
        <dbReference type="Proteomes" id="UP000818603"/>
    </source>
</evidence>
<dbReference type="InterPro" id="IPR041657">
    <property type="entry name" value="HTH_17"/>
</dbReference>
<protein>
    <submittedName>
        <fullName evidence="2">Helix-turn-helix domain-containing protein</fullName>
    </submittedName>
</protein>
<organism evidence="2 3">
    <name type="scientific">Aquisalinus luteolus</name>
    <dbReference type="NCBI Taxonomy" id="1566827"/>
    <lineage>
        <taxon>Bacteria</taxon>
        <taxon>Pseudomonadati</taxon>
        <taxon>Pseudomonadota</taxon>
        <taxon>Alphaproteobacteria</taxon>
        <taxon>Parvularculales</taxon>
        <taxon>Parvularculaceae</taxon>
        <taxon>Aquisalinus</taxon>
    </lineage>
</organism>
<evidence type="ECO:0000259" key="1">
    <source>
        <dbReference type="Pfam" id="PF12728"/>
    </source>
</evidence>
<evidence type="ECO:0000313" key="2">
    <source>
        <dbReference type="EMBL" id="NHK27151.1"/>
    </source>
</evidence>
<sequence length="79" mass="9288">MAMAKDDHEPARKDELPELLTAVEAAEFLRLSPITLSHYRYQGRGPIYRKHGWRVYYAKPDLVAWSEDQRWASTAERLK</sequence>
<dbReference type="Pfam" id="PF12728">
    <property type="entry name" value="HTH_17"/>
    <property type="match status" value="1"/>
</dbReference>
<reference evidence="2 3" key="1">
    <citation type="submission" date="2020-02" db="EMBL/GenBank/DDBJ databases">
        <title>Genome sequence of Parvularcula flava strain NH6-79.</title>
        <authorList>
            <person name="Abdul Karim M.H."/>
            <person name="Lam M.Q."/>
            <person name="Chen S.J."/>
            <person name="Yahya A."/>
            <person name="Shahir S."/>
            <person name="Shamsir M.S."/>
            <person name="Chong C.S."/>
        </authorList>
    </citation>
    <scope>NUCLEOTIDE SEQUENCE [LARGE SCALE GENOMIC DNA]</scope>
    <source>
        <strain evidence="2 3">NH6-79</strain>
    </source>
</reference>
<dbReference type="SUPFAM" id="SSF46955">
    <property type="entry name" value="Putative DNA-binding domain"/>
    <property type="match status" value="1"/>
</dbReference>